<feature type="compositionally biased region" description="Polar residues" evidence="2">
    <location>
        <begin position="552"/>
        <end position="563"/>
    </location>
</feature>
<dbReference type="InterPro" id="IPR051942">
    <property type="entry name" value="DENN_domain_containing_2"/>
</dbReference>
<feature type="region of interest" description="Disordered" evidence="2">
    <location>
        <begin position="329"/>
        <end position="497"/>
    </location>
</feature>
<sequence>MGRRLLCDDEAFAIIAEWRGEGSIATLRWLGMRAEAMMTANKIAKAASRTGGSKAHRDIPERCQSASPPPIVSTGRGLVLPLSDGEECVWQGGYSQVGKGRLQSLRDWGNQSSALRSSSPLRSHFQTQSRLIKARSIGCLDNKLSIYRPVGGGARAGGGARGGQEQKENRRDGGTVGAGLSAGPVRWSTLSLGPAPSPSPSPCTRSPAHPSAIRRKISEWECRRVALPRMSLCLEKRPPGDRAGGSEGCPSLLSSPCSDKTLDYKAVRRTSAAFSECSYPETEEDEGGVSERERAARPRKAETAGLCVRSLSSRKEPSAVLSRIQKIEQTLKESPSAAPQYPSSCYARAQERTPHRGLGVGRPGGSDSPSVSKRSSVNSAELPPSPDTAGGTTTPVNPVPKPKRTFEYEANRNNGDATPSNGLPPSNSSESPPPLPASPAPHMSRTQEGGSHTRDRDSVESEDTASLGSTQLLSPMENGSAPTDTRSRPGSKSTLEENTYEDILESLKENPYEDVDLKGRAGGRKARLLSENSQEEPNRMCPPQDRKLGTPPQLQSKTTSQSLRLPGAADRKCHRAARLTKRHSHDDMLLLPANRSLLNDSLSTTSDSMASFPHRRVPKLVQRINSIYCTKRGKKRLKKLSLSNIDTASLRDDNSESESDSDDRFKAHTQRLLKLQSMLQRAPSYRTLELQLLEWQERELFQYFVVVSLKKKPSKSSYTPEVTYQFPKLERPTKQMREAEQRLKAIPQFCFPDAKDWSPVSEYSSETFSFMLTGEDGSRRFGYCRRLLPSGKGPRLPEVYCVISRLGCFHLFAKILDEVERRRDISAALVYPFMRSLMESPFPAPGKTIKVKTFLPGAGNEVMELRRPADSRLEHVDLDSLFSCLSVRQVVRVFASLLLERRVIFVADKLSTLSSCMHAVVALLYPFSWQHTFIPVLPASMLDIVCCPTPFLVGLLSSSLPKLKELPVEEALMVDLGTDRFIRQMDDEATLLPRKLQAALEQALEQRNAIINQDSDSESDEECNSLNSLVSEAFIRFFLETIGHYSLFLTQNEQGGRVFQRQAFRKSVASKSIRRFLGVFMESQMFSGFIQDRELRKSRAKGLFEQRVEQYLEELPDMELTRSGVNKFLKGLGSKMKFLHKKN</sequence>
<feature type="compositionally biased region" description="Gly residues" evidence="2">
    <location>
        <begin position="153"/>
        <end position="162"/>
    </location>
</feature>
<dbReference type="SMART" id="SM00800">
    <property type="entry name" value="uDENN"/>
    <property type="match status" value="1"/>
</dbReference>
<keyword evidence="1" id="KW-0344">Guanine-nucleotide releasing factor</keyword>
<dbReference type="InterPro" id="IPR005113">
    <property type="entry name" value="uDENN_dom"/>
</dbReference>
<protein>
    <recommendedName>
        <fullName evidence="3">UDENN domain-containing protein</fullName>
    </recommendedName>
</protein>
<organism evidence="4 5">
    <name type="scientific">Synaphobranchus kaupii</name>
    <name type="common">Kaup's arrowtooth eel</name>
    <dbReference type="NCBI Taxonomy" id="118154"/>
    <lineage>
        <taxon>Eukaryota</taxon>
        <taxon>Metazoa</taxon>
        <taxon>Chordata</taxon>
        <taxon>Craniata</taxon>
        <taxon>Vertebrata</taxon>
        <taxon>Euteleostomi</taxon>
        <taxon>Actinopterygii</taxon>
        <taxon>Neopterygii</taxon>
        <taxon>Teleostei</taxon>
        <taxon>Anguilliformes</taxon>
        <taxon>Synaphobranchidae</taxon>
        <taxon>Synaphobranchus</taxon>
    </lineage>
</organism>
<feature type="compositionally biased region" description="Low complexity" evidence="2">
    <location>
        <begin position="366"/>
        <end position="379"/>
    </location>
</feature>
<dbReference type="InterPro" id="IPR005112">
    <property type="entry name" value="dDENN_dom"/>
</dbReference>
<feature type="compositionally biased region" description="Low complexity" evidence="2">
    <location>
        <begin position="419"/>
        <end position="430"/>
    </location>
</feature>
<dbReference type="Pfam" id="PF02141">
    <property type="entry name" value="DENN"/>
    <property type="match status" value="1"/>
</dbReference>
<evidence type="ECO:0000256" key="1">
    <source>
        <dbReference type="ARBA" id="ARBA00022658"/>
    </source>
</evidence>
<keyword evidence="5" id="KW-1185">Reference proteome</keyword>
<dbReference type="FunFam" id="3.30.450.200:FF:000001">
    <property type="entry name" value="DENN domain-containing protein 2A isoform X1"/>
    <property type="match status" value="1"/>
</dbReference>
<dbReference type="SMART" id="SM00801">
    <property type="entry name" value="dDENN"/>
    <property type="match status" value="1"/>
</dbReference>
<dbReference type="PANTHER" id="PTHR15288:SF5">
    <property type="entry name" value="DENN DOMAIN-CONTAINING PROTEIN 2B"/>
    <property type="match status" value="1"/>
</dbReference>
<dbReference type="FunFam" id="3.40.50.11500:FF:000004">
    <property type="entry name" value="DENN domain-containing protein 2C isoform X1"/>
    <property type="match status" value="1"/>
</dbReference>
<dbReference type="PROSITE" id="PS50211">
    <property type="entry name" value="DENN"/>
    <property type="match status" value="1"/>
</dbReference>
<dbReference type="Gene3D" id="3.30.450.200">
    <property type="match status" value="1"/>
</dbReference>
<dbReference type="EMBL" id="JAINUF010000013">
    <property type="protein sequence ID" value="KAJ8344018.1"/>
    <property type="molecule type" value="Genomic_DNA"/>
</dbReference>
<feature type="compositionally biased region" description="Polar residues" evidence="2">
    <location>
        <begin position="464"/>
        <end position="473"/>
    </location>
</feature>
<feature type="compositionally biased region" description="Basic and acidic residues" evidence="2">
    <location>
        <begin position="164"/>
        <end position="173"/>
    </location>
</feature>
<feature type="domain" description="UDENN" evidence="3">
    <location>
        <begin position="702"/>
        <end position="1100"/>
    </location>
</feature>
<feature type="region of interest" description="Disordered" evidence="2">
    <location>
        <begin position="153"/>
        <end position="210"/>
    </location>
</feature>
<name>A0A9Q1ES39_SYNKA</name>
<dbReference type="GO" id="GO:0005085">
    <property type="term" value="F:guanyl-nucleotide exchange factor activity"/>
    <property type="evidence" value="ECO:0007669"/>
    <property type="project" value="UniProtKB-KW"/>
</dbReference>
<feature type="region of interest" description="Disordered" evidence="2">
    <location>
        <begin position="514"/>
        <end position="570"/>
    </location>
</feature>
<dbReference type="Proteomes" id="UP001152622">
    <property type="component" value="Chromosome 13"/>
</dbReference>
<comment type="caution">
    <text evidence="4">The sequence shown here is derived from an EMBL/GenBank/DDBJ whole genome shotgun (WGS) entry which is preliminary data.</text>
</comment>
<dbReference type="InterPro" id="IPR043153">
    <property type="entry name" value="DENN_C"/>
</dbReference>
<evidence type="ECO:0000313" key="5">
    <source>
        <dbReference type="Proteomes" id="UP001152622"/>
    </source>
</evidence>
<evidence type="ECO:0000256" key="2">
    <source>
        <dbReference type="SAM" id="MobiDB-lite"/>
    </source>
</evidence>
<feature type="region of interest" description="Disordered" evidence="2">
    <location>
        <begin position="47"/>
        <end position="70"/>
    </location>
</feature>
<evidence type="ECO:0000313" key="4">
    <source>
        <dbReference type="EMBL" id="KAJ8344018.1"/>
    </source>
</evidence>
<dbReference type="Pfam" id="PF03456">
    <property type="entry name" value="uDENN"/>
    <property type="match status" value="1"/>
</dbReference>
<proteinExistence type="predicted"/>
<accession>A0A9Q1ES39</accession>
<feature type="compositionally biased region" description="Polar residues" evidence="2">
    <location>
        <begin position="480"/>
        <end position="497"/>
    </location>
</feature>
<evidence type="ECO:0000259" key="3">
    <source>
        <dbReference type="PROSITE" id="PS50211"/>
    </source>
</evidence>
<dbReference type="PANTHER" id="PTHR15288">
    <property type="entry name" value="DENN DOMAIN-CONTAINING PROTEIN 2"/>
    <property type="match status" value="1"/>
</dbReference>
<dbReference type="OrthoDB" id="10266080at2759"/>
<gene>
    <name evidence="4" type="ORF">SKAU_G00313470</name>
</gene>
<dbReference type="GO" id="GO:0070374">
    <property type="term" value="P:positive regulation of ERK1 and ERK2 cascade"/>
    <property type="evidence" value="ECO:0007669"/>
    <property type="project" value="TreeGrafter"/>
</dbReference>
<reference evidence="4" key="1">
    <citation type="journal article" date="2023" name="Science">
        <title>Genome structures resolve the early diversification of teleost fishes.</title>
        <authorList>
            <person name="Parey E."/>
            <person name="Louis A."/>
            <person name="Montfort J."/>
            <person name="Bouchez O."/>
            <person name="Roques C."/>
            <person name="Iampietro C."/>
            <person name="Lluch J."/>
            <person name="Castinel A."/>
            <person name="Donnadieu C."/>
            <person name="Desvignes T."/>
            <person name="Floi Bucao C."/>
            <person name="Jouanno E."/>
            <person name="Wen M."/>
            <person name="Mejri S."/>
            <person name="Dirks R."/>
            <person name="Jansen H."/>
            <person name="Henkel C."/>
            <person name="Chen W.J."/>
            <person name="Zahm M."/>
            <person name="Cabau C."/>
            <person name="Klopp C."/>
            <person name="Thompson A.W."/>
            <person name="Robinson-Rechavi M."/>
            <person name="Braasch I."/>
            <person name="Lecointre G."/>
            <person name="Bobe J."/>
            <person name="Postlethwait J.H."/>
            <person name="Berthelot C."/>
            <person name="Roest Crollius H."/>
            <person name="Guiguen Y."/>
        </authorList>
    </citation>
    <scope>NUCLEOTIDE SEQUENCE</scope>
    <source>
        <strain evidence="4">WJC10195</strain>
    </source>
</reference>
<feature type="region of interest" description="Disordered" evidence="2">
    <location>
        <begin position="276"/>
        <end position="303"/>
    </location>
</feature>
<dbReference type="Pfam" id="PF03455">
    <property type="entry name" value="dDENN"/>
    <property type="match status" value="1"/>
</dbReference>
<dbReference type="AlphaFoldDB" id="A0A9Q1ES39"/>
<feature type="compositionally biased region" description="Basic and acidic residues" evidence="2">
    <location>
        <begin position="289"/>
        <end position="302"/>
    </location>
</feature>
<dbReference type="SMART" id="SM00799">
    <property type="entry name" value="DENN"/>
    <property type="match status" value="1"/>
</dbReference>
<dbReference type="Gene3D" id="3.40.50.11500">
    <property type="match status" value="1"/>
</dbReference>
<dbReference type="InterPro" id="IPR001194">
    <property type="entry name" value="cDENN_dom"/>
</dbReference>
<dbReference type="InterPro" id="IPR037516">
    <property type="entry name" value="Tripartite_DENN"/>
</dbReference>